<dbReference type="RefSeq" id="WP_354615142.1">
    <property type="nucleotide sequence ID" value="NZ_JBEXAE010000003.1"/>
</dbReference>
<evidence type="ECO:0000313" key="2">
    <source>
        <dbReference type="EMBL" id="MET6990749.1"/>
    </source>
</evidence>
<proteinExistence type="predicted"/>
<evidence type="ECO:0000256" key="1">
    <source>
        <dbReference type="SAM" id="Phobius"/>
    </source>
</evidence>
<name>A0ABV2SWU8_9FLAO</name>
<keyword evidence="1" id="KW-0472">Membrane</keyword>
<keyword evidence="3" id="KW-1185">Reference proteome</keyword>
<reference evidence="2 3" key="1">
    <citation type="submission" date="2024-07" db="EMBL/GenBank/DDBJ databases">
        <title>The genome sequence of type strain Sediminicola arcticus GDMCC 1.2805.</title>
        <authorList>
            <person name="Liu Y."/>
        </authorList>
    </citation>
    <scope>NUCLEOTIDE SEQUENCE [LARGE SCALE GENOMIC DNA]</scope>
    <source>
        <strain evidence="2 3">GDMCC 1.2805</strain>
    </source>
</reference>
<evidence type="ECO:0000313" key="3">
    <source>
        <dbReference type="Proteomes" id="UP001549799"/>
    </source>
</evidence>
<feature type="transmembrane region" description="Helical" evidence="1">
    <location>
        <begin position="83"/>
        <end position="100"/>
    </location>
</feature>
<gene>
    <name evidence="2" type="ORF">ABXZ36_08815</name>
</gene>
<feature type="transmembrane region" description="Helical" evidence="1">
    <location>
        <begin position="57"/>
        <end position="77"/>
    </location>
</feature>
<organism evidence="2 3">
    <name type="scientific">Sediminicola arcticus</name>
    <dbReference type="NCBI Taxonomy" id="1574308"/>
    <lineage>
        <taxon>Bacteria</taxon>
        <taxon>Pseudomonadati</taxon>
        <taxon>Bacteroidota</taxon>
        <taxon>Flavobacteriia</taxon>
        <taxon>Flavobacteriales</taxon>
        <taxon>Flavobacteriaceae</taxon>
        <taxon>Sediminicola</taxon>
    </lineage>
</organism>
<accession>A0ABV2SWU8</accession>
<comment type="caution">
    <text evidence="2">The sequence shown here is derived from an EMBL/GenBank/DDBJ whole genome shotgun (WGS) entry which is preliminary data.</text>
</comment>
<keyword evidence="1" id="KW-0812">Transmembrane</keyword>
<dbReference type="Proteomes" id="UP001549799">
    <property type="component" value="Unassembled WGS sequence"/>
</dbReference>
<protein>
    <submittedName>
        <fullName evidence="2">Uncharacterized protein</fullName>
    </submittedName>
</protein>
<feature type="transmembrane region" description="Helical" evidence="1">
    <location>
        <begin position="12"/>
        <end position="37"/>
    </location>
</feature>
<dbReference type="EMBL" id="JBEXAE010000003">
    <property type="protein sequence ID" value="MET6990749.1"/>
    <property type="molecule type" value="Genomic_DNA"/>
</dbReference>
<keyword evidence="1" id="KW-1133">Transmembrane helix</keyword>
<sequence>MLISFWSINGLIQIFHLPIALYTQGILVISLVIWFILEGTAYFSEKNINRKLNTGLIIWNLIMALGSIAIMTGGFFMLLEWDYALPLLTLVVFLITVYIFKDIFAQELREEKS</sequence>